<gene>
    <name evidence="12" type="primary">Dsim\GD19092</name>
    <name evidence="12" type="ORF">Dsim_GD19092</name>
</gene>
<feature type="compositionally biased region" description="Low complexity" evidence="9">
    <location>
        <begin position="423"/>
        <end position="439"/>
    </location>
</feature>
<feature type="domain" description="ZAD" evidence="11">
    <location>
        <begin position="15"/>
        <end position="91"/>
    </location>
</feature>
<evidence type="ECO:0000313" key="12">
    <source>
        <dbReference type="EMBL" id="EDX12702.1"/>
    </source>
</evidence>
<dbReference type="SMART" id="SM00355">
    <property type="entry name" value="ZnF_C2H2"/>
    <property type="match status" value="4"/>
</dbReference>
<dbReference type="SMART" id="SM00868">
    <property type="entry name" value="zf-AD"/>
    <property type="match status" value="1"/>
</dbReference>
<dbReference type="Pfam" id="PF00096">
    <property type="entry name" value="zf-C2H2"/>
    <property type="match status" value="3"/>
</dbReference>
<feature type="compositionally biased region" description="Polar residues" evidence="9">
    <location>
        <begin position="546"/>
        <end position="563"/>
    </location>
</feature>
<dbReference type="PROSITE" id="PS50157">
    <property type="entry name" value="ZINC_FINGER_C2H2_2"/>
    <property type="match status" value="4"/>
</dbReference>
<evidence type="ECO:0000256" key="4">
    <source>
        <dbReference type="ARBA" id="ARBA00022771"/>
    </source>
</evidence>
<feature type="compositionally biased region" description="Low complexity" evidence="9">
    <location>
        <begin position="603"/>
        <end position="631"/>
    </location>
</feature>
<evidence type="ECO:0000256" key="9">
    <source>
        <dbReference type="SAM" id="MobiDB-lite"/>
    </source>
</evidence>
<proteinExistence type="predicted"/>
<dbReference type="GO" id="GO:0000122">
    <property type="term" value="P:negative regulation of transcription by RNA polymerase II"/>
    <property type="evidence" value="ECO:0007669"/>
    <property type="project" value="EnsemblMetazoa"/>
</dbReference>
<dbReference type="InterPro" id="IPR013087">
    <property type="entry name" value="Znf_C2H2_type"/>
</dbReference>
<reference evidence="12 13" key="1">
    <citation type="journal article" date="2007" name="Nature">
        <title>Evolution of genes and genomes on the Drosophila phylogeny.</title>
        <authorList>
            <consortium name="Drosophila 12 Genomes Consortium"/>
            <person name="Clark A.G."/>
            <person name="Eisen M.B."/>
            <person name="Smith D.R."/>
            <person name="Bergman C.M."/>
            <person name="Oliver B."/>
            <person name="Markow T.A."/>
            <person name="Kaufman T.C."/>
            <person name="Kellis M."/>
            <person name="Gelbart W."/>
            <person name="Iyer V.N."/>
            <person name="Pollard D.A."/>
            <person name="Sackton T.B."/>
            <person name="Larracuente A.M."/>
            <person name="Singh N.D."/>
            <person name="Abad J.P."/>
            <person name="Abt D.N."/>
            <person name="Adryan B."/>
            <person name="Aguade M."/>
            <person name="Akashi H."/>
            <person name="Anderson W.W."/>
            <person name="Aquadro C.F."/>
            <person name="Ardell D.H."/>
            <person name="Arguello R."/>
            <person name="Artieri C.G."/>
            <person name="Barbash D.A."/>
            <person name="Barker D."/>
            <person name="Barsanti P."/>
            <person name="Batterham P."/>
            <person name="Batzoglou S."/>
            <person name="Begun D."/>
            <person name="Bhutkar A."/>
            <person name="Blanco E."/>
            <person name="Bosak S.A."/>
            <person name="Bradley R.K."/>
            <person name="Brand A.D."/>
            <person name="Brent M.R."/>
            <person name="Brooks A.N."/>
            <person name="Brown R.H."/>
            <person name="Butlin R.K."/>
            <person name="Caggese C."/>
            <person name="Calvi B.R."/>
            <person name="Bernardo de Carvalho A."/>
            <person name="Caspi A."/>
            <person name="Castrezana S."/>
            <person name="Celniker S.E."/>
            <person name="Chang J.L."/>
            <person name="Chapple C."/>
            <person name="Chatterji S."/>
            <person name="Chinwalla A."/>
            <person name="Civetta A."/>
            <person name="Clifton S.W."/>
            <person name="Comeron J.M."/>
            <person name="Costello J.C."/>
            <person name="Coyne J.A."/>
            <person name="Daub J."/>
            <person name="David R.G."/>
            <person name="Delcher A.L."/>
            <person name="Delehaunty K."/>
            <person name="Do C.B."/>
            <person name="Ebling H."/>
            <person name="Edwards K."/>
            <person name="Eickbush T."/>
            <person name="Evans J.D."/>
            <person name="Filipski A."/>
            <person name="Findeiss S."/>
            <person name="Freyhult E."/>
            <person name="Fulton L."/>
            <person name="Fulton R."/>
            <person name="Garcia A.C."/>
            <person name="Gardiner A."/>
            <person name="Garfield D.A."/>
            <person name="Garvin B.E."/>
            <person name="Gibson G."/>
            <person name="Gilbert D."/>
            <person name="Gnerre S."/>
            <person name="Godfrey J."/>
            <person name="Good R."/>
            <person name="Gotea V."/>
            <person name="Gravely B."/>
            <person name="Greenberg A.J."/>
            <person name="Griffiths-Jones S."/>
            <person name="Gross S."/>
            <person name="Guigo R."/>
            <person name="Gustafson E.A."/>
            <person name="Haerty W."/>
            <person name="Hahn M.W."/>
            <person name="Halligan D.L."/>
            <person name="Halpern A.L."/>
            <person name="Halter G.M."/>
            <person name="Han M.V."/>
            <person name="Heger A."/>
            <person name="Hillier L."/>
            <person name="Hinrichs A.S."/>
            <person name="Holmes I."/>
            <person name="Hoskins R.A."/>
            <person name="Hubisz M.J."/>
            <person name="Hultmark D."/>
            <person name="Huntley M.A."/>
            <person name="Jaffe D.B."/>
            <person name="Jagadeeshan S."/>
            <person name="Jeck W.R."/>
            <person name="Johnson J."/>
            <person name="Jones C.D."/>
            <person name="Jordan W.C."/>
            <person name="Karpen G.H."/>
            <person name="Kataoka E."/>
            <person name="Keightley P.D."/>
            <person name="Kheradpour P."/>
            <person name="Kirkness E.F."/>
            <person name="Koerich L.B."/>
            <person name="Kristiansen K."/>
            <person name="Kudrna D."/>
            <person name="Kulathinal R.J."/>
            <person name="Kumar S."/>
            <person name="Kwok R."/>
            <person name="Lander E."/>
            <person name="Langley C.H."/>
            <person name="Lapoint R."/>
            <person name="Lazzaro B.P."/>
            <person name="Lee S.J."/>
            <person name="Levesque L."/>
            <person name="Li R."/>
            <person name="Lin C.F."/>
            <person name="Lin M.F."/>
            <person name="Lindblad-Toh K."/>
            <person name="Llopart A."/>
            <person name="Long M."/>
            <person name="Low L."/>
            <person name="Lozovsky E."/>
            <person name="Lu J."/>
            <person name="Luo M."/>
            <person name="Machado C.A."/>
            <person name="Makalowski W."/>
            <person name="Marzo M."/>
            <person name="Matsuda M."/>
            <person name="Matzkin L."/>
            <person name="McAllister B."/>
            <person name="McBride C.S."/>
            <person name="McKernan B."/>
            <person name="McKernan K."/>
            <person name="Mendez-Lago M."/>
            <person name="Minx P."/>
            <person name="Mollenhauer M.U."/>
            <person name="Montooth K."/>
            <person name="Mount S.M."/>
            <person name="Mu X."/>
            <person name="Myers E."/>
            <person name="Negre B."/>
            <person name="Newfeld S."/>
            <person name="Nielsen R."/>
            <person name="Noor M.A."/>
            <person name="O'Grady P."/>
            <person name="Pachter L."/>
            <person name="Papaceit M."/>
            <person name="Parisi M.J."/>
            <person name="Parisi M."/>
            <person name="Parts L."/>
            <person name="Pedersen J.S."/>
            <person name="Pesole G."/>
            <person name="Phillippy A.M."/>
            <person name="Ponting C.P."/>
            <person name="Pop M."/>
            <person name="Porcelli D."/>
            <person name="Powell J.R."/>
            <person name="Prohaska S."/>
            <person name="Pruitt K."/>
            <person name="Puig M."/>
            <person name="Quesneville H."/>
            <person name="Ram K.R."/>
            <person name="Rand D."/>
            <person name="Rasmussen M.D."/>
            <person name="Reed L.K."/>
            <person name="Reenan R."/>
            <person name="Reily A."/>
            <person name="Remington K.A."/>
            <person name="Rieger T.T."/>
            <person name="Ritchie M.G."/>
            <person name="Robin C."/>
            <person name="Rogers Y.H."/>
            <person name="Rohde C."/>
            <person name="Rozas J."/>
            <person name="Rubenfield M.J."/>
            <person name="Ruiz A."/>
            <person name="Russo S."/>
            <person name="Salzberg S.L."/>
            <person name="Sanchez-Gracia A."/>
            <person name="Saranga D.J."/>
            <person name="Sato H."/>
            <person name="Schaeffer S.W."/>
            <person name="Schatz M.C."/>
            <person name="Schlenke T."/>
            <person name="Schwartz R."/>
            <person name="Segarra C."/>
            <person name="Singh R.S."/>
            <person name="Sirot L."/>
            <person name="Sirota M."/>
            <person name="Sisneros N.B."/>
            <person name="Smith C.D."/>
            <person name="Smith T.F."/>
            <person name="Spieth J."/>
            <person name="Stage D.E."/>
            <person name="Stark A."/>
            <person name="Stephan W."/>
            <person name="Strausberg R.L."/>
            <person name="Strempel S."/>
            <person name="Sturgill D."/>
            <person name="Sutton G."/>
            <person name="Sutton G.G."/>
            <person name="Tao W."/>
            <person name="Teichmann S."/>
            <person name="Tobari Y.N."/>
            <person name="Tomimura Y."/>
            <person name="Tsolas J.M."/>
            <person name="Valente V.L."/>
            <person name="Venter E."/>
            <person name="Venter J.C."/>
            <person name="Vicario S."/>
            <person name="Vieira F.G."/>
            <person name="Vilella A.J."/>
            <person name="Villasante A."/>
            <person name="Walenz B."/>
            <person name="Wang J."/>
            <person name="Wasserman M."/>
            <person name="Watts T."/>
            <person name="Wilson D."/>
            <person name="Wilson R.K."/>
            <person name="Wing R.A."/>
            <person name="Wolfner M.F."/>
            <person name="Wong A."/>
            <person name="Wong G.K."/>
            <person name="Wu C.I."/>
            <person name="Wu G."/>
            <person name="Yamamoto D."/>
            <person name="Yang H.P."/>
            <person name="Yang S.P."/>
            <person name="Yorke J.A."/>
            <person name="Yoshida K."/>
            <person name="Zdobnov E."/>
            <person name="Zhang P."/>
            <person name="Zhang Y."/>
            <person name="Zimin A.V."/>
            <person name="Baldwin J."/>
            <person name="Abdouelleil A."/>
            <person name="Abdulkadir J."/>
            <person name="Abebe A."/>
            <person name="Abera B."/>
            <person name="Abreu J."/>
            <person name="Acer S.C."/>
            <person name="Aftuck L."/>
            <person name="Alexander A."/>
            <person name="An P."/>
            <person name="Anderson E."/>
            <person name="Anderson S."/>
            <person name="Arachi H."/>
            <person name="Azer M."/>
            <person name="Bachantsang P."/>
            <person name="Barry A."/>
            <person name="Bayul T."/>
            <person name="Berlin A."/>
            <person name="Bessette D."/>
            <person name="Bloom T."/>
            <person name="Blye J."/>
            <person name="Boguslavskiy L."/>
            <person name="Bonnet C."/>
            <person name="Boukhgalter B."/>
            <person name="Bourzgui I."/>
            <person name="Brown A."/>
            <person name="Cahill P."/>
            <person name="Channer S."/>
            <person name="Cheshatsang Y."/>
            <person name="Chuda L."/>
            <person name="Citroen M."/>
            <person name="Collymore A."/>
            <person name="Cooke P."/>
            <person name="Costello M."/>
            <person name="D'Aco K."/>
            <person name="Daza R."/>
            <person name="De Haan G."/>
            <person name="DeGray S."/>
            <person name="DeMaso C."/>
            <person name="Dhargay N."/>
            <person name="Dooley K."/>
            <person name="Dooley E."/>
            <person name="Doricent M."/>
            <person name="Dorje P."/>
            <person name="Dorjee K."/>
            <person name="Dupes A."/>
            <person name="Elong R."/>
            <person name="Falk J."/>
            <person name="Farina A."/>
            <person name="Faro S."/>
            <person name="Ferguson D."/>
            <person name="Fisher S."/>
            <person name="Foley C.D."/>
            <person name="Franke A."/>
            <person name="Friedrich D."/>
            <person name="Gadbois L."/>
            <person name="Gearin G."/>
            <person name="Gearin C.R."/>
            <person name="Giannoukos G."/>
            <person name="Goode T."/>
            <person name="Graham J."/>
            <person name="Grandbois E."/>
            <person name="Grewal S."/>
            <person name="Gyaltsen K."/>
            <person name="Hafez N."/>
            <person name="Hagos B."/>
            <person name="Hall J."/>
            <person name="Henson C."/>
            <person name="Hollinger A."/>
            <person name="Honan T."/>
            <person name="Huard M.D."/>
            <person name="Hughes L."/>
            <person name="Hurhula B."/>
            <person name="Husby M.E."/>
            <person name="Kamat A."/>
            <person name="Kanga B."/>
            <person name="Kashin S."/>
            <person name="Khazanovich D."/>
            <person name="Kisner P."/>
            <person name="Lance K."/>
            <person name="Lara M."/>
            <person name="Lee W."/>
            <person name="Lennon N."/>
            <person name="Letendre F."/>
            <person name="LeVine R."/>
            <person name="Lipovsky A."/>
            <person name="Liu X."/>
            <person name="Liu J."/>
            <person name="Liu S."/>
            <person name="Lokyitsang T."/>
            <person name="Lokyitsang Y."/>
            <person name="Lubonja R."/>
            <person name="Lui A."/>
            <person name="MacDonald P."/>
            <person name="Magnisalis V."/>
            <person name="Maru K."/>
            <person name="Matthews C."/>
            <person name="McCusker W."/>
            <person name="McDonough S."/>
            <person name="Mehta T."/>
            <person name="Meldrim J."/>
            <person name="Meneus L."/>
            <person name="Mihai O."/>
            <person name="Mihalev A."/>
            <person name="Mihova T."/>
            <person name="Mittelman R."/>
            <person name="Mlenga V."/>
            <person name="Montmayeur A."/>
            <person name="Mulrain L."/>
            <person name="Navidi A."/>
            <person name="Naylor J."/>
            <person name="Negash T."/>
            <person name="Nguyen T."/>
            <person name="Nguyen N."/>
            <person name="Nicol R."/>
            <person name="Norbu C."/>
            <person name="Norbu N."/>
            <person name="Novod N."/>
            <person name="O'Neill B."/>
            <person name="Osman S."/>
            <person name="Markiewicz E."/>
            <person name="Oyono O.L."/>
            <person name="Patti C."/>
            <person name="Phunkhang P."/>
            <person name="Pierre F."/>
            <person name="Priest M."/>
            <person name="Raghuraman S."/>
            <person name="Rege F."/>
            <person name="Reyes R."/>
            <person name="Rise C."/>
            <person name="Rogov P."/>
            <person name="Ross K."/>
            <person name="Ryan E."/>
            <person name="Settipalli S."/>
            <person name="Shea T."/>
            <person name="Sherpa N."/>
            <person name="Shi L."/>
            <person name="Shih D."/>
            <person name="Sparrow T."/>
            <person name="Spaulding J."/>
            <person name="Stalker J."/>
            <person name="Stange-Thomann N."/>
            <person name="Stavropoulos S."/>
            <person name="Stone C."/>
            <person name="Strader C."/>
            <person name="Tesfaye S."/>
            <person name="Thomson T."/>
            <person name="Thoulutsang Y."/>
            <person name="Thoulutsang D."/>
            <person name="Topham K."/>
            <person name="Topping I."/>
            <person name="Tsamla T."/>
            <person name="Vassiliev H."/>
            <person name="Vo A."/>
            <person name="Wangchuk T."/>
            <person name="Wangdi T."/>
            <person name="Weiand M."/>
            <person name="Wilkinson J."/>
            <person name="Wilson A."/>
            <person name="Yadav S."/>
            <person name="Young G."/>
            <person name="Yu Q."/>
            <person name="Zembek L."/>
            <person name="Zhong D."/>
            <person name="Zimmer A."/>
            <person name="Zwirko Z."/>
            <person name="Jaffe D.B."/>
            <person name="Alvarez P."/>
            <person name="Brockman W."/>
            <person name="Butler J."/>
            <person name="Chin C."/>
            <person name="Gnerre S."/>
            <person name="Grabherr M."/>
            <person name="Kleber M."/>
            <person name="Mauceli E."/>
            <person name="MacCallum I."/>
        </authorList>
    </citation>
    <scope>NUCLEOTIDE SEQUENCE [LARGE SCALE GENOMIC DNA]</scope>
    <source>
        <strain evidence="13">white501</strain>
    </source>
</reference>
<feature type="binding site" evidence="8">
    <location>
        <position position="64"/>
    </location>
    <ligand>
        <name>Zn(2+)</name>
        <dbReference type="ChEBI" id="CHEBI:29105"/>
    </ligand>
</feature>
<feature type="binding site" evidence="8">
    <location>
        <position position="67"/>
    </location>
    <ligand>
        <name>Zn(2+)</name>
        <dbReference type="ChEBI" id="CHEBI:29105"/>
    </ligand>
</feature>
<feature type="domain" description="C2H2-type" evidence="10">
    <location>
        <begin position="691"/>
        <end position="718"/>
    </location>
</feature>
<feature type="compositionally biased region" description="Basic and acidic residues" evidence="9">
    <location>
        <begin position="346"/>
        <end position="358"/>
    </location>
</feature>
<dbReference type="PROSITE" id="PS51915">
    <property type="entry name" value="ZAD"/>
    <property type="match status" value="1"/>
</dbReference>
<evidence type="ECO:0000256" key="7">
    <source>
        <dbReference type="PROSITE-ProRule" id="PRU00042"/>
    </source>
</evidence>
<dbReference type="EMBL" id="CM000364">
    <property type="protein sequence ID" value="EDX12702.1"/>
    <property type="molecule type" value="Genomic_DNA"/>
</dbReference>
<keyword evidence="2 8" id="KW-0479">Metal-binding</keyword>
<keyword evidence="4 7" id="KW-0863">Zinc-finger</keyword>
<feature type="domain" description="C2H2-type" evidence="10">
    <location>
        <begin position="780"/>
        <end position="807"/>
    </location>
</feature>
<evidence type="ECO:0000256" key="6">
    <source>
        <dbReference type="ARBA" id="ARBA00023242"/>
    </source>
</evidence>
<dbReference type="AlphaFoldDB" id="B4QX48"/>
<evidence type="ECO:0000313" key="13">
    <source>
        <dbReference type="Proteomes" id="UP000000304"/>
    </source>
</evidence>
<dbReference type="FunFam" id="3.30.160.60:FF:002945">
    <property type="entry name" value="LD32088p"/>
    <property type="match status" value="1"/>
</dbReference>
<name>B4QX48_DROSI</name>
<evidence type="ECO:0000256" key="8">
    <source>
        <dbReference type="PROSITE-ProRule" id="PRU01263"/>
    </source>
</evidence>
<keyword evidence="3" id="KW-0677">Repeat</keyword>
<dbReference type="PhylomeDB" id="B4QX48"/>
<dbReference type="InterPro" id="IPR050331">
    <property type="entry name" value="Zinc_finger"/>
</dbReference>
<feature type="region of interest" description="Disordered" evidence="9">
    <location>
        <begin position="423"/>
        <end position="691"/>
    </location>
</feature>
<organism evidence="12 13">
    <name type="scientific">Drosophila simulans</name>
    <name type="common">Fruit fly</name>
    <dbReference type="NCBI Taxonomy" id="7240"/>
    <lineage>
        <taxon>Eukaryota</taxon>
        <taxon>Metazoa</taxon>
        <taxon>Ecdysozoa</taxon>
        <taxon>Arthropoda</taxon>
        <taxon>Hexapoda</taxon>
        <taxon>Insecta</taxon>
        <taxon>Pterygota</taxon>
        <taxon>Neoptera</taxon>
        <taxon>Endopterygota</taxon>
        <taxon>Diptera</taxon>
        <taxon>Brachycera</taxon>
        <taxon>Muscomorpha</taxon>
        <taxon>Ephydroidea</taxon>
        <taxon>Drosophilidae</taxon>
        <taxon>Drosophila</taxon>
        <taxon>Sophophora</taxon>
    </lineage>
</organism>
<dbReference type="SUPFAM" id="SSF57667">
    <property type="entry name" value="beta-beta-alpha zinc fingers"/>
    <property type="match status" value="2"/>
</dbReference>
<feature type="compositionally biased region" description="Polar residues" evidence="9">
    <location>
        <begin position="440"/>
        <end position="466"/>
    </location>
</feature>
<evidence type="ECO:0000256" key="3">
    <source>
        <dbReference type="ARBA" id="ARBA00022737"/>
    </source>
</evidence>
<evidence type="ECO:0000259" key="10">
    <source>
        <dbReference type="PROSITE" id="PS50157"/>
    </source>
</evidence>
<dbReference type="Gene3D" id="3.40.1800.20">
    <property type="match status" value="1"/>
</dbReference>
<keyword evidence="13" id="KW-1185">Reference proteome</keyword>
<dbReference type="STRING" id="7240.B4QX48"/>
<keyword evidence="6" id="KW-0539">Nucleus</keyword>
<dbReference type="OMA" id="QQYTITM"/>
<comment type="subcellular location">
    <subcellularLocation>
        <location evidence="1">Nucleus</location>
    </subcellularLocation>
</comment>
<feature type="domain" description="C2H2-type" evidence="10">
    <location>
        <begin position="719"/>
        <end position="748"/>
    </location>
</feature>
<feature type="compositionally biased region" description="Polar residues" evidence="9">
    <location>
        <begin position="663"/>
        <end position="691"/>
    </location>
</feature>
<feature type="domain" description="C2H2-type" evidence="10">
    <location>
        <begin position="749"/>
        <end position="776"/>
    </location>
</feature>
<keyword evidence="5 8" id="KW-0862">Zinc</keyword>
<dbReference type="GO" id="GO:0008270">
    <property type="term" value="F:zinc ion binding"/>
    <property type="evidence" value="ECO:0007669"/>
    <property type="project" value="UniProtKB-UniRule"/>
</dbReference>
<dbReference type="InterPro" id="IPR036236">
    <property type="entry name" value="Znf_C2H2_sf"/>
</dbReference>
<evidence type="ECO:0000256" key="5">
    <source>
        <dbReference type="ARBA" id="ARBA00022833"/>
    </source>
</evidence>
<feature type="region of interest" description="Disordered" evidence="9">
    <location>
        <begin position="197"/>
        <end position="219"/>
    </location>
</feature>
<dbReference type="GO" id="GO:0008407">
    <property type="term" value="P:chaeta morphogenesis"/>
    <property type="evidence" value="ECO:0007669"/>
    <property type="project" value="EnsemblMetazoa"/>
</dbReference>
<accession>B4QX48</accession>
<dbReference type="Gene3D" id="3.30.160.60">
    <property type="entry name" value="Classic Zinc Finger"/>
    <property type="match status" value="3"/>
</dbReference>
<dbReference type="GO" id="GO:0005634">
    <property type="term" value="C:nucleus"/>
    <property type="evidence" value="ECO:0007669"/>
    <property type="project" value="UniProtKB-SubCell"/>
</dbReference>
<dbReference type="PANTHER" id="PTHR16515">
    <property type="entry name" value="PR DOMAIN ZINC FINGER PROTEIN"/>
    <property type="match status" value="1"/>
</dbReference>
<dbReference type="FunFam" id="3.30.160.60:FF:000072">
    <property type="entry name" value="zinc finger protein 143 isoform X1"/>
    <property type="match status" value="1"/>
</dbReference>
<feature type="region of interest" description="Disordered" evidence="9">
    <location>
        <begin position="346"/>
        <end position="375"/>
    </location>
</feature>
<dbReference type="PROSITE" id="PS00028">
    <property type="entry name" value="ZINC_FINGER_C2H2_1"/>
    <property type="match status" value="4"/>
</dbReference>
<dbReference type="InterPro" id="IPR012934">
    <property type="entry name" value="Znf_AD"/>
</dbReference>
<evidence type="ECO:0000256" key="2">
    <source>
        <dbReference type="ARBA" id="ARBA00022723"/>
    </source>
</evidence>
<dbReference type="OrthoDB" id="654211at2759"/>
<dbReference type="PANTHER" id="PTHR16515:SF66">
    <property type="entry name" value="C2H2-TYPE DOMAIN-CONTAINING PROTEIN"/>
    <property type="match status" value="1"/>
</dbReference>
<dbReference type="Proteomes" id="UP000000304">
    <property type="component" value="Chromosome 3R"/>
</dbReference>
<dbReference type="SUPFAM" id="SSF57716">
    <property type="entry name" value="Glucocorticoid receptor-like (DNA-binding domain)"/>
    <property type="match status" value="1"/>
</dbReference>
<feature type="compositionally biased region" description="Polar residues" evidence="9">
    <location>
        <begin position="588"/>
        <end position="601"/>
    </location>
</feature>
<dbReference type="SMR" id="B4QX48"/>
<feature type="compositionally biased region" description="Polar residues" evidence="9">
    <location>
        <begin position="208"/>
        <end position="219"/>
    </location>
</feature>
<feature type="binding site" evidence="8">
    <location>
        <position position="20"/>
    </location>
    <ligand>
        <name>Zn(2+)</name>
        <dbReference type="ChEBI" id="CHEBI:29105"/>
    </ligand>
</feature>
<dbReference type="HOGENOM" id="CLU_338952_0_0_1"/>
<evidence type="ECO:0000256" key="1">
    <source>
        <dbReference type="ARBA" id="ARBA00004123"/>
    </source>
</evidence>
<feature type="binding site" evidence="8">
    <location>
        <position position="17"/>
    </location>
    <ligand>
        <name>Zn(2+)</name>
        <dbReference type="ChEBI" id="CHEBI:29105"/>
    </ligand>
</feature>
<evidence type="ECO:0000259" key="11">
    <source>
        <dbReference type="PROSITE" id="PS51915"/>
    </source>
</evidence>
<sequence>MAAAGSNVRCINYYDLCRICTDSTDHKTNIYSPEGRAKNLSQKILECLSLQVIDEKDRLPKVVCAQCVQLVEQIHGLRATCRNSQTMLNNCLNIRPAPSSDKLYIRDAVDETGKSLSVAQTAPQVPNGAQQSGNLLNSIIQAVNMQPQQQYTITMDNGVQQQQQQQHQAMPEVQIKSERQTALEEFIRLKPDIKITPLGKKEPITPAKPQQQHSLQSQTVTPAINPSQLQLQPQLGEQLQPLWQQIQQLQLQQQLQQLTNQLQATTQYSVAQDDTSSSGDSKKPKLNFVLSSPTAPQFTTSIPQFGGSQPQIQLQLMPAWLGPQSTTNLLSPNKCFLPITIRDENSGSADRGAHRHQELSVAHDIPSTDETSASAGHCRWAANHAADSNINSATLQLTPADAGHPGSAFQGTTVTQNQFLAPQQPTQQQPLTQLPSTAQVTSQQIIRSPHTSTTNSQLVIRNVTNIPTTPTTPTSSKEAPTFKTPSPKQKPMPSPKSKNTVGPPSGGNNGPSTNEFKRLITQTKPQPQVKQQQAAGLSASGAPKATSANQAAMQRLSSNTTITKVPKQPASLPAPAPTSNPAKLPMLNKQNITISRISMQTAPKPQSKPSTTAPTPASQPIPVSVPALSQAQPPPLAAQHKKIVRKPPEDQDMSGQKVKASRPPQQILPSPQQEGQNATPSGSEASTTSGLTCPTCKREFKKKEHLTQHVKLHAGLRPFKCSEEGCDKTFSRKEHLSRHLVSHSGQKMYTCEVCKKPFSRKDNLNKHRRIHTQTSTETLYCCDVCNKNFATKLHYEKHREMHKKIRPESAAPGATAPPAAAPALTHVRSNGQVPNKAVFEIKQEHSAQRPQQAQTQQQPAQVMHVVTTQDLAGNTITITQAPDSNMPASLANYVQLGFSQFQNPSASAAK</sequence>
<protein>
    <submittedName>
        <fullName evidence="12">GD19092</fullName>
    </submittedName>
</protein>
<dbReference type="Pfam" id="PF07776">
    <property type="entry name" value="zf-AD"/>
    <property type="match status" value="1"/>
</dbReference>
<dbReference type="GO" id="GO:0003677">
    <property type="term" value="F:DNA binding"/>
    <property type="evidence" value="ECO:0007669"/>
    <property type="project" value="EnsemblMetazoa"/>
</dbReference>
<feature type="compositionally biased region" description="Low complexity" evidence="9">
    <location>
        <begin position="521"/>
        <end position="542"/>
    </location>
</feature>